<protein>
    <recommendedName>
        <fullName evidence="2">Heterokaryon incompatibility domain-containing protein</fullName>
    </recommendedName>
</protein>
<comment type="caution">
    <text evidence="3">The sequence shown here is derived from an EMBL/GenBank/DDBJ whole genome shotgun (WGS) entry which is preliminary data.</text>
</comment>
<feature type="compositionally biased region" description="Basic and acidic residues" evidence="1">
    <location>
        <begin position="20"/>
        <end position="30"/>
    </location>
</feature>
<dbReference type="Proteomes" id="UP001197093">
    <property type="component" value="Unassembled WGS sequence"/>
</dbReference>
<dbReference type="PANTHER" id="PTHR33112">
    <property type="entry name" value="DOMAIN PROTEIN, PUTATIVE-RELATED"/>
    <property type="match status" value="1"/>
</dbReference>
<feature type="domain" description="Heterokaryon incompatibility" evidence="2">
    <location>
        <begin position="281"/>
        <end position="445"/>
    </location>
</feature>
<proteinExistence type="predicted"/>
<reference evidence="3" key="1">
    <citation type="submission" date="2023-02" db="EMBL/GenBank/DDBJ databases">
        <authorList>
            <person name="Palmer J.M."/>
        </authorList>
    </citation>
    <scope>NUCLEOTIDE SEQUENCE</scope>
    <source>
        <strain evidence="3">FW57</strain>
    </source>
</reference>
<keyword evidence="4" id="KW-1185">Reference proteome</keyword>
<sequence>MAARPTARPEAALTASGEVDDSHRNTHDLTEERRNICGQCNKVVEKLKPSMPNASMDFGIDGEGGYASWDVAKVNDSAKSCDLCRVLVEMFNLGPSDSVISFGTITGKFMHLEEHYTLAANLPPGPRPDVRRLENWSLVQREVGQVEDDQPKMYQSWTLGRQLVMSYSKGRGREGPWESKNGPAAPVEEGEGEPKPFNSIQIARSDSNPSRLDPENAFFVRQISSRRQNIPLIRSWLDRCLEEHEGECQSSSGRPTNRSLSLRVIDVEARCVVKAPHGCRYLALSYVWGNARQVLLKRTNRKAFSRPGGLPDGIPQTIEDAMALCRMLGERYLWVDALCIYQDPPPEKSGMGIQYRVAMATQAVQQRQIRNMDAIYSGTVLTISNAAARSADDPIPGVRSDAPRRVPLPSAQIGENMQIAATVADVWEHVSSHSQWDTRGWTFQEKILSKRLLVVTDSFSFFRCPSMLWREDRFEADLFKETDREKAQVWASMDGRGLHRVTPSSNSQELAKRTLDEYQKLVQLYVTRRFTYDKDVLLAFQGIEQTMKPSVGDFFWGLPKRAFNAALAWEFTGQPRRREGFPSWSWAGWEGRADGRLRYKDDIHEHIDEKDGRIAFYRLVARRPMRRLKGELPLSLTKVAVDISIINKSPVGGKYDHIQGSFRSGGLFQPRFRPPQPGPPTWQAVAERLGQPSRLLIDRLDQVLVFYSMAIEADPLSASSNFGYWAPNEQAAGGGLHCSSPGSPQCHRDSPTTALRPRDWIVVQHFGGKYLTTMLIEWVDNVAYRIALNTRVRTSWFLGELGTQMKLIILG</sequence>
<organism evidence="3 4">
    <name type="scientific">Staphylotrichum longicolle</name>
    <dbReference type="NCBI Taxonomy" id="669026"/>
    <lineage>
        <taxon>Eukaryota</taxon>
        <taxon>Fungi</taxon>
        <taxon>Dikarya</taxon>
        <taxon>Ascomycota</taxon>
        <taxon>Pezizomycotina</taxon>
        <taxon>Sordariomycetes</taxon>
        <taxon>Sordariomycetidae</taxon>
        <taxon>Sordariales</taxon>
        <taxon>Chaetomiaceae</taxon>
        <taxon>Staphylotrichum</taxon>
    </lineage>
</organism>
<dbReference type="PANTHER" id="PTHR33112:SF12">
    <property type="entry name" value="HETEROKARYON INCOMPATIBILITY DOMAIN-CONTAINING PROTEIN"/>
    <property type="match status" value="1"/>
</dbReference>
<dbReference type="AlphaFoldDB" id="A0AAD4F5L2"/>
<gene>
    <name evidence="3" type="ORF">NEMBOFW57_003617</name>
</gene>
<evidence type="ECO:0000259" key="2">
    <source>
        <dbReference type="Pfam" id="PF06985"/>
    </source>
</evidence>
<dbReference type="Pfam" id="PF06985">
    <property type="entry name" value="HET"/>
    <property type="match status" value="1"/>
</dbReference>
<dbReference type="EMBL" id="JAHCVI010000001">
    <property type="protein sequence ID" value="KAG7293564.1"/>
    <property type="molecule type" value="Genomic_DNA"/>
</dbReference>
<accession>A0AAD4F5L2</accession>
<name>A0AAD4F5L2_9PEZI</name>
<evidence type="ECO:0000313" key="4">
    <source>
        <dbReference type="Proteomes" id="UP001197093"/>
    </source>
</evidence>
<feature type="region of interest" description="Disordered" evidence="1">
    <location>
        <begin position="1"/>
        <end position="30"/>
    </location>
</feature>
<dbReference type="InterPro" id="IPR010730">
    <property type="entry name" value="HET"/>
</dbReference>
<evidence type="ECO:0000313" key="3">
    <source>
        <dbReference type="EMBL" id="KAG7293564.1"/>
    </source>
</evidence>
<evidence type="ECO:0000256" key="1">
    <source>
        <dbReference type="SAM" id="MobiDB-lite"/>
    </source>
</evidence>
<feature type="region of interest" description="Disordered" evidence="1">
    <location>
        <begin position="170"/>
        <end position="198"/>
    </location>
</feature>